<dbReference type="GO" id="GO:0003677">
    <property type="term" value="F:DNA binding"/>
    <property type="evidence" value="ECO:0007669"/>
    <property type="project" value="UniProtKB-KW"/>
</dbReference>
<dbReference type="InterPro" id="IPR036388">
    <property type="entry name" value="WH-like_DNA-bd_sf"/>
</dbReference>
<gene>
    <name evidence="5" type="ORF">OJ997_09730</name>
</gene>
<dbReference type="SUPFAM" id="SSF46894">
    <property type="entry name" value="C-terminal effector domain of the bipartite response regulators"/>
    <property type="match status" value="1"/>
</dbReference>
<accession>A0A9X3N6V4</accession>
<sequence length="245" mass="26098">MISPTALLTALALAEEHGGARAAVRAVGLEANPLEGMEGVRPDLARQLGGLVGADATGEAAALGFLAGRATHRLRTLDVSSFLMDQDLVVRGAEGRSIMRLPWFAADLFVARQVPDITEMPEDVRATTVTNYRAALRGERRTFAFTSYGLRYTVESVPVRGEDGHVRAVLGLARPAAPAADVPLTAREREMLQLAANGLSGPQIAAHLVLSPGTVKTHFQNIYKKWGVSDRAGAVARALRQGLID</sequence>
<dbReference type="SMART" id="SM00421">
    <property type="entry name" value="HTH_LUXR"/>
    <property type="match status" value="1"/>
</dbReference>
<evidence type="ECO:0000259" key="4">
    <source>
        <dbReference type="PROSITE" id="PS50043"/>
    </source>
</evidence>
<comment type="caution">
    <text evidence="5">The sequence shown here is derived from an EMBL/GenBank/DDBJ whole genome shotgun (WGS) entry which is preliminary data.</text>
</comment>
<name>A0A9X3N6V4_9ACTN</name>
<proteinExistence type="predicted"/>
<feature type="domain" description="HTH luxR-type" evidence="4">
    <location>
        <begin position="177"/>
        <end position="242"/>
    </location>
</feature>
<evidence type="ECO:0000256" key="2">
    <source>
        <dbReference type="ARBA" id="ARBA00023125"/>
    </source>
</evidence>
<dbReference type="Gene3D" id="1.10.10.10">
    <property type="entry name" value="Winged helix-like DNA-binding domain superfamily/Winged helix DNA-binding domain"/>
    <property type="match status" value="1"/>
</dbReference>
<dbReference type="EMBL" id="JAPDDP010000014">
    <property type="protein sequence ID" value="MDA0180571.1"/>
    <property type="molecule type" value="Genomic_DNA"/>
</dbReference>
<evidence type="ECO:0000256" key="3">
    <source>
        <dbReference type="ARBA" id="ARBA00023163"/>
    </source>
</evidence>
<dbReference type="AlphaFoldDB" id="A0A9X3N6V4"/>
<evidence type="ECO:0000256" key="1">
    <source>
        <dbReference type="ARBA" id="ARBA00023015"/>
    </source>
</evidence>
<dbReference type="InterPro" id="IPR000792">
    <property type="entry name" value="Tscrpt_reg_LuxR_C"/>
</dbReference>
<dbReference type="GO" id="GO:0006355">
    <property type="term" value="P:regulation of DNA-templated transcription"/>
    <property type="evidence" value="ECO:0007669"/>
    <property type="project" value="InterPro"/>
</dbReference>
<dbReference type="Pfam" id="PF00196">
    <property type="entry name" value="GerE"/>
    <property type="match status" value="1"/>
</dbReference>
<dbReference type="PANTHER" id="PTHR44688:SF16">
    <property type="entry name" value="DNA-BINDING TRANSCRIPTIONAL ACTIVATOR DEVR_DOSR"/>
    <property type="match status" value="1"/>
</dbReference>
<dbReference type="PROSITE" id="PS50043">
    <property type="entry name" value="HTH_LUXR_2"/>
    <property type="match status" value="1"/>
</dbReference>
<keyword evidence="3" id="KW-0804">Transcription</keyword>
<dbReference type="PANTHER" id="PTHR44688">
    <property type="entry name" value="DNA-BINDING TRANSCRIPTIONAL ACTIVATOR DEVR_DOSR"/>
    <property type="match status" value="1"/>
</dbReference>
<dbReference type="CDD" id="cd06170">
    <property type="entry name" value="LuxR_C_like"/>
    <property type="match status" value="1"/>
</dbReference>
<keyword evidence="2" id="KW-0238">DNA-binding</keyword>
<protein>
    <submittedName>
        <fullName evidence="5">LuxR C-terminal-related transcriptional regulator</fullName>
    </submittedName>
</protein>
<dbReference type="RefSeq" id="WP_270024886.1">
    <property type="nucleotide sequence ID" value="NZ_JAPDDP010000014.1"/>
</dbReference>
<evidence type="ECO:0000313" key="6">
    <source>
        <dbReference type="Proteomes" id="UP001147653"/>
    </source>
</evidence>
<evidence type="ECO:0000313" key="5">
    <source>
        <dbReference type="EMBL" id="MDA0180571.1"/>
    </source>
</evidence>
<dbReference type="InterPro" id="IPR016032">
    <property type="entry name" value="Sig_transdc_resp-reg_C-effctor"/>
</dbReference>
<organism evidence="5 6">
    <name type="scientific">Solirubrobacter phytolaccae</name>
    <dbReference type="NCBI Taxonomy" id="1404360"/>
    <lineage>
        <taxon>Bacteria</taxon>
        <taxon>Bacillati</taxon>
        <taxon>Actinomycetota</taxon>
        <taxon>Thermoleophilia</taxon>
        <taxon>Solirubrobacterales</taxon>
        <taxon>Solirubrobacteraceae</taxon>
        <taxon>Solirubrobacter</taxon>
    </lineage>
</organism>
<dbReference type="Proteomes" id="UP001147653">
    <property type="component" value="Unassembled WGS sequence"/>
</dbReference>
<keyword evidence="1" id="KW-0805">Transcription regulation</keyword>
<keyword evidence="6" id="KW-1185">Reference proteome</keyword>
<dbReference type="PRINTS" id="PR00038">
    <property type="entry name" value="HTHLUXR"/>
</dbReference>
<reference evidence="5" key="1">
    <citation type="submission" date="2022-10" db="EMBL/GenBank/DDBJ databases">
        <title>The WGS of Solirubrobacter phytolaccae KCTC 29190.</title>
        <authorList>
            <person name="Jiang Z."/>
        </authorList>
    </citation>
    <scope>NUCLEOTIDE SEQUENCE</scope>
    <source>
        <strain evidence="5">KCTC 29190</strain>
    </source>
</reference>